<protein>
    <submittedName>
        <fullName evidence="18">Uncharacterized protein</fullName>
    </submittedName>
</protein>
<evidence type="ECO:0000256" key="12">
    <source>
        <dbReference type="ARBA" id="ARBA00023002"/>
    </source>
</evidence>
<dbReference type="InterPro" id="IPR015590">
    <property type="entry name" value="Aldehyde_DH_dom"/>
</dbReference>
<dbReference type="Gene3D" id="3.40.1160.10">
    <property type="entry name" value="Acetylglutamate kinase-like"/>
    <property type="match status" value="1"/>
</dbReference>
<evidence type="ECO:0000256" key="1">
    <source>
        <dbReference type="ARBA" id="ARBA00004985"/>
    </source>
</evidence>
<keyword evidence="8" id="KW-0547">Nucleotide-binding</keyword>
<dbReference type="InterPro" id="IPR016163">
    <property type="entry name" value="Ald_DH_C"/>
</dbReference>
<dbReference type="InterPro" id="IPR000965">
    <property type="entry name" value="GPR_dom"/>
</dbReference>
<dbReference type="InterPro" id="IPR041744">
    <property type="entry name" value="G5K_ProBA"/>
</dbReference>
<feature type="domain" description="Aldehyde dehydrogenase" evidence="16">
    <location>
        <begin position="561"/>
        <end position="862"/>
    </location>
</feature>
<keyword evidence="7" id="KW-0808">Transferase</keyword>
<comment type="similarity">
    <text evidence="4">In the N-terminal section; belongs to the glutamate 5-kinase family.</text>
</comment>
<evidence type="ECO:0000256" key="8">
    <source>
        <dbReference type="ARBA" id="ARBA00022741"/>
    </source>
</evidence>
<evidence type="ECO:0000259" key="17">
    <source>
        <dbReference type="Pfam" id="PF00696"/>
    </source>
</evidence>
<evidence type="ECO:0000259" key="16">
    <source>
        <dbReference type="Pfam" id="PF00171"/>
    </source>
</evidence>
<organism evidence="18 19">
    <name type="scientific">Trichogramma brassicae</name>
    <dbReference type="NCBI Taxonomy" id="86971"/>
    <lineage>
        <taxon>Eukaryota</taxon>
        <taxon>Metazoa</taxon>
        <taxon>Ecdysozoa</taxon>
        <taxon>Arthropoda</taxon>
        <taxon>Hexapoda</taxon>
        <taxon>Insecta</taxon>
        <taxon>Pterygota</taxon>
        <taxon>Neoptera</taxon>
        <taxon>Endopterygota</taxon>
        <taxon>Hymenoptera</taxon>
        <taxon>Apocrita</taxon>
        <taxon>Proctotrupomorpha</taxon>
        <taxon>Chalcidoidea</taxon>
        <taxon>Trichogrammatidae</taxon>
        <taxon>Trichogramma</taxon>
    </lineage>
</organism>
<evidence type="ECO:0000256" key="3">
    <source>
        <dbReference type="ARBA" id="ARBA00006300"/>
    </source>
</evidence>
<dbReference type="SUPFAM" id="SSF53720">
    <property type="entry name" value="ALDH-like"/>
    <property type="match status" value="1"/>
</dbReference>
<dbReference type="OrthoDB" id="1934954at2759"/>
<keyword evidence="12" id="KW-0560">Oxidoreductase</keyword>
<keyword evidence="11" id="KW-0521">NADP</keyword>
<dbReference type="InterPro" id="IPR036393">
    <property type="entry name" value="AceGlu_kinase-like_sf"/>
</dbReference>
<dbReference type="InterPro" id="IPR005766">
    <property type="entry name" value="P5_carboxy_syn"/>
</dbReference>
<gene>
    <name evidence="18" type="ORF">TBRA_LOCUS10199</name>
</gene>
<keyword evidence="10" id="KW-0067">ATP-binding</keyword>
<dbReference type="EMBL" id="CADCXV010000906">
    <property type="protein sequence ID" value="CAB0038417.1"/>
    <property type="molecule type" value="Genomic_DNA"/>
</dbReference>
<reference evidence="18 19" key="1">
    <citation type="submission" date="2020-02" db="EMBL/GenBank/DDBJ databases">
        <authorList>
            <person name="Ferguson B K."/>
        </authorList>
    </citation>
    <scope>NUCLEOTIDE SEQUENCE [LARGE SCALE GENOMIC DNA]</scope>
</reference>
<evidence type="ECO:0000313" key="18">
    <source>
        <dbReference type="EMBL" id="CAB0038417.1"/>
    </source>
</evidence>
<dbReference type="UniPathway" id="UPA00098">
    <property type="reaction ID" value="UER00359"/>
</dbReference>
<evidence type="ECO:0000256" key="7">
    <source>
        <dbReference type="ARBA" id="ARBA00022679"/>
    </source>
</evidence>
<dbReference type="GO" id="GO:0005524">
    <property type="term" value="F:ATP binding"/>
    <property type="evidence" value="ECO:0007669"/>
    <property type="project" value="UniProtKB-KW"/>
</dbReference>
<dbReference type="CDD" id="cd07079">
    <property type="entry name" value="ALDH_F18-19_ProA-GPR"/>
    <property type="match status" value="1"/>
</dbReference>
<dbReference type="PANTHER" id="PTHR11063:SF8">
    <property type="entry name" value="DELTA-1-PYRROLINE-5-CARBOXYLATE SYNTHASE"/>
    <property type="match status" value="1"/>
</dbReference>
<dbReference type="FunFam" id="3.40.309.10:FF:000011">
    <property type="entry name" value="Delta-1-pyrroline-5-carboxylate synthase"/>
    <property type="match status" value="1"/>
</dbReference>
<dbReference type="NCBIfam" id="TIGR00407">
    <property type="entry name" value="proA"/>
    <property type="match status" value="1"/>
</dbReference>
<feature type="domain" description="Aspartate/glutamate/uridylate kinase" evidence="17">
    <location>
        <begin position="272"/>
        <end position="536"/>
    </location>
</feature>
<evidence type="ECO:0000256" key="10">
    <source>
        <dbReference type="ARBA" id="ARBA00022840"/>
    </source>
</evidence>
<dbReference type="GO" id="GO:0004350">
    <property type="term" value="F:glutamate-5-semialdehyde dehydrogenase activity"/>
    <property type="evidence" value="ECO:0007669"/>
    <property type="project" value="UniProtKB-EC"/>
</dbReference>
<evidence type="ECO:0000256" key="11">
    <source>
        <dbReference type="ARBA" id="ARBA00022857"/>
    </source>
</evidence>
<name>A0A6H5IUE5_9HYME</name>
<evidence type="ECO:0000256" key="6">
    <source>
        <dbReference type="ARBA" id="ARBA00022650"/>
    </source>
</evidence>
<dbReference type="GO" id="GO:0004349">
    <property type="term" value="F:glutamate 5-kinase activity"/>
    <property type="evidence" value="ECO:0007669"/>
    <property type="project" value="UniProtKB-EC"/>
</dbReference>
<dbReference type="InterPro" id="IPR019797">
    <property type="entry name" value="Glutamate_5-kinase_CS"/>
</dbReference>
<evidence type="ECO:0000256" key="9">
    <source>
        <dbReference type="ARBA" id="ARBA00022777"/>
    </source>
</evidence>
<evidence type="ECO:0000256" key="14">
    <source>
        <dbReference type="ARBA" id="ARBA00049024"/>
    </source>
</evidence>
<comment type="pathway">
    <text evidence="1">Amino-acid biosynthesis; L-proline biosynthesis; L-glutamate 5-semialdehyde from L-glutamate: step 2/2.</text>
</comment>
<dbReference type="NCBIfam" id="NF001221">
    <property type="entry name" value="PRK00197.1"/>
    <property type="match status" value="1"/>
</dbReference>
<dbReference type="InterPro" id="IPR016161">
    <property type="entry name" value="Ald_DH/histidinol_DH"/>
</dbReference>
<comment type="catalytic activity">
    <reaction evidence="15">
        <text>L-glutamate + ATP = L-glutamyl 5-phosphate + ADP</text>
        <dbReference type="Rhea" id="RHEA:14877"/>
        <dbReference type="ChEBI" id="CHEBI:29985"/>
        <dbReference type="ChEBI" id="CHEBI:30616"/>
        <dbReference type="ChEBI" id="CHEBI:58274"/>
        <dbReference type="ChEBI" id="CHEBI:456216"/>
        <dbReference type="EC" id="2.7.2.11"/>
    </reaction>
</comment>
<evidence type="ECO:0000256" key="15">
    <source>
        <dbReference type="ARBA" id="ARBA00049141"/>
    </source>
</evidence>
<sequence length="995" mass="108877">MRVGYSSTSYYGLSVTGSHTERVSVVRKNISAAAAEAITTTAADDNDEDDFVLHVHNYRNGAFAQSSRALCSVCDDEDAAQARCAPTSANYSTIYGKIVIYLLKYWRIASLRAFGAKLHCCARKLLKHMYIRKGRLALRARLRPHQHQHIRYVFAYRHTREERLKRERERNRSGARTRQLERKNFFFYSHRAYKAAATMGYTGLLMLSSAKKGLATAVRGSSASYSTSSSKLPFTINSLAGNRVDMRREMVTGERPRRATFTERSQLRYARRLVVKLGSAVITREDGHGLALGRLASIVEQVAECQLEGRECIMVTSGAVAFGKQKLAQELLMSMSMRETLSPADNTREQATTMLEPRAAAAVGQSGLMSLYDAMFAQYGVKLAQVLVTKPDFMNEETRKNLFSTLSELISLNIVPIINTNDAVSPPMQTSDDEYISTTGGKNHRRGIPIKDNDSLAAMLSAEVQADLLILMSDVDGIYNTPPWEDGAKLLHTFSSDQRGSITFGEKSKVGTGGMDSKVNAALWALDRGVSVVICNGTQDKAIKSIMGGRKVGTFFTETTSSSAPVEVVAENARVGSRVLQSLQPEERAACINTLADLLESRQNDILDANNKDLEEARKSGLAKPLLSRLSLTPQKLKSLRDGLKQIAESSHTNVGKILRRTKLAEGLELRQVTVPIGVLLVIFESRPDSLPQVAALAMSSANGLLLKGGKEAAHSNRCLMDLVKEALATVGASNAISLVSTREEIGDLLSMEEHIDLIIPRGSSDLVRTIQSQSKHIPVLGHAEGICHVYVDAEADLAKATKIIRDSKCDYPAACNAMETLLIHERHMSNGFFQEVCAMLQKEGVKIHAGPKLRKHLTFGPPLAKGLKVEYGALECAIEVVSGLDEAVEHVHRYGSGHTDVIVTEDKEAAHRFQKQVDSACVFHNASSRFSDGYRFGLGAEVGISTARIHARGPVGVDGLLTTKWILDGDGHTASEFAEGGSRTFVHQQLPLDN</sequence>
<dbReference type="HAMAP" id="MF_00456">
    <property type="entry name" value="ProB"/>
    <property type="match status" value="1"/>
</dbReference>
<dbReference type="PROSITE" id="PS00902">
    <property type="entry name" value="GLUTAMATE_5_KINASE"/>
    <property type="match status" value="1"/>
</dbReference>
<evidence type="ECO:0000256" key="4">
    <source>
        <dbReference type="ARBA" id="ARBA00009302"/>
    </source>
</evidence>
<dbReference type="Pfam" id="PF00696">
    <property type="entry name" value="AA_kinase"/>
    <property type="match status" value="1"/>
</dbReference>
<keyword evidence="19" id="KW-1185">Reference proteome</keyword>
<dbReference type="GO" id="GO:0055129">
    <property type="term" value="P:L-proline biosynthetic process"/>
    <property type="evidence" value="ECO:0007669"/>
    <property type="project" value="UniProtKB-UniPathway"/>
</dbReference>
<evidence type="ECO:0000313" key="19">
    <source>
        <dbReference type="Proteomes" id="UP000479190"/>
    </source>
</evidence>
<dbReference type="PANTHER" id="PTHR11063">
    <property type="entry name" value="GLUTAMATE SEMIALDEHYDE DEHYDROGENASE"/>
    <property type="match status" value="1"/>
</dbReference>
<comment type="similarity">
    <text evidence="3">In the C-terminal section; belongs to the gamma-glutamyl phosphate reductase family.</text>
</comment>
<dbReference type="FunFam" id="3.40.1160.10:FF:000032">
    <property type="entry name" value="Delta-1-pyrroline-5-carboxylate synthase"/>
    <property type="match status" value="1"/>
</dbReference>
<dbReference type="InterPro" id="IPR016162">
    <property type="entry name" value="Ald_DH_N"/>
</dbReference>
<dbReference type="HAMAP" id="MF_00412">
    <property type="entry name" value="ProA"/>
    <property type="match status" value="1"/>
</dbReference>
<comment type="catalytic activity">
    <reaction evidence="14">
        <text>L-glutamate 5-semialdehyde + phosphate + NADP(+) = L-glutamyl 5-phosphate + NADPH + H(+)</text>
        <dbReference type="Rhea" id="RHEA:19541"/>
        <dbReference type="ChEBI" id="CHEBI:15378"/>
        <dbReference type="ChEBI" id="CHEBI:43474"/>
        <dbReference type="ChEBI" id="CHEBI:57783"/>
        <dbReference type="ChEBI" id="CHEBI:58066"/>
        <dbReference type="ChEBI" id="CHEBI:58274"/>
        <dbReference type="ChEBI" id="CHEBI:58349"/>
        <dbReference type="EC" id="1.2.1.41"/>
    </reaction>
</comment>
<keyword evidence="9" id="KW-0418">Kinase</keyword>
<accession>A0A6H5IUE5</accession>
<dbReference type="InterPro" id="IPR001057">
    <property type="entry name" value="Glu/AcGlu_kinase"/>
</dbReference>
<dbReference type="NCBIfam" id="TIGR01092">
    <property type="entry name" value="P5CS"/>
    <property type="match status" value="1"/>
</dbReference>
<dbReference type="Proteomes" id="UP000479190">
    <property type="component" value="Unassembled WGS sequence"/>
</dbReference>
<dbReference type="Gene3D" id="3.40.605.10">
    <property type="entry name" value="Aldehyde Dehydrogenase, Chain A, domain 1"/>
    <property type="match status" value="1"/>
</dbReference>
<dbReference type="PRINTS" id="PR00474">
    <property type="entry name" value="GLU5KINASE"/>
</dbReference>
<keyword evidence="5" id="KW-0028">Amino-acid biosynthesis</keyword>
<keyword evidence="13" id="KW-0511">Multifunctional enzyme</keyword>
<dbReference type="GO" id="GO:0005739">
    <property type="term" value="C:mitochondrion"/>
    <property type="evidence" value="ECO:0007669"/>
    <property type="project" value="TreeGrafter"/>
</dbReference>
<keyword evidence="6" id="KW-0641">Proline biosynthesis</keyword>
<dbReference type="CDD" id="cd04256">
    <property type="entry name" value="AAK_P5CS_ProBA"/>
    <property type="match status" value="1"/>
</dbReference>
<dbReference type="Gene3D" id="3.40.309.10">
    <property type="entry name" value="Aldehyde Dehydrogenase, Chain A, domain 2"/>
    <property type="match status" value="1"/>
</dbReference>
<evidence type="ECO:0000256" key="5">
    <source>
        <dbReference type="ARBA" id="ARBA00022605"/>
    </source>
</evidence>
<dbReference type="AlphaFoldDB" id="A0A6H5IUE5"/>
<proteinExistence type="inferred from homology"/>
<dbReference type="InterPro" id="IPR001048">
    <property type="entry name" value="Asp/Glu/Uridylate_kinase"/>
</dbReference>
<dbReference type="SUPFAM" id="SSF53633">
    <property type="entry name" value="Carbamate kinase-like"/>
    <property type="match status" value="1"/>
</dbReference>
<evidence type="ECO:0000256" key="2">
    <source>
        <dbReference type="ARBA" id="ARBA00005185"/>
    </source>
</evidence>
<evidence type="ECO:0000256" key="13">
    <source>
        <dbReference type="ARBA" id="ARBA00023268"/>
    </source>
</evidence>
<dbReference type="Pfam" id="PF00171">
    <property type="entry name" value="Aldedh"/>
    <property type="match status" value="1"/>
</dbReference>
<dbReference type="InterPro" id="IPR005715">
    <property type="entry name" value="Glu_5kinase/COase_Synthase"/>
</dbReference>
<comment type="pathway">
    <text evidence="2">Amino-acid biosynthesis; L-proline biosynthesis; L-glutamate 5-semialdehyde from L-glutamate: step 1/2.</text>
</comment>